<dbReference type="SUPFAM" id="SSF54928">
    <property type="entry name" value="RNA-binding domain, RBD"/>
    <property type="match status" value="1"/>
</dbReference>
<protein>
    <recommendedName>
        <fullName evidence="1">RRM domain-containing protein</fullName>
    </recommendedName>
</protein>
<dbReference type="EMBL" id="JABFAE010000007">
    <property type="protein sequence ID" value="MBA0832553.1"/>
    <property type="molecule type" value="Genomic_DNA"/>
</dbReference>
<reference evidence="2 3" key="1">
    <citation type="journal article" date="2019" name="Genome Biol. Evol.">
        <title>Insights into the evolution of the New World diploid cottons (Gossypium, subgenus Houzingenia) based on genome sequencing.</title>
        <authorList>
            <person name="Grover C.E."/>
            <person name="Arick M.A. 2nd"/>
            <person name="Thrash A."/>
            <person name="Conover J.L."/>
            <person name="Sanders W.S."/>
            <person name="Peterson D.G."/>
            <person name="Frelichowski J.E."/>
            <person name="Scheffler J.A."/>
            <person name="Scheffler B.E."/>
            <person name="Wendel J.F."/>
        </authorList>
    </citation>
    <scope>NUCLEOTIDE SEQUENCE [LARGE SCALE GENOMIC DNA]</scope>
    <source>
        <strain evidence="2">6</strain>
        <tissue evidence="2">Leaf</tissue>
    </source>
</reference>
<dbReference type="CDD" id="cd00590">
    <property type="entry name" value="RRM_SF"/>
    <property type="match status" value="1"/>
</dbReference>
<evidence type="ECO:0000313" key="2">
    <source>
        <dbReference type="EMBL" id="MBA0832553.1"/>
    </source>
</evidence>
<evidence type="ECO:0000313" key="3">
    <source>
        <dbReference type="Proteomes" id="UP000593575"/>
    </source>
</evidence>
<dbReference type="InterPro" id="IPR000504">
    <property type="entry name" value="RRM_dom"/>
</dbReference>
<name>A0A7J9JEJ7_9ROSI</name>
<evidence type="ECO:0000259" key="1">
    <source>
        <dbReference type="Pfam" id="PF00076"/>
    </source>
</evidence>
<accession>A0A7J9JEJ7</accession>
<proteinExistence type="predicted"/>
<organism evidence="2 3">
    <name type="scientific">Gossypium armourianum</name>
    <dbReference type="NCBI Taxonomy" id="34283"/>
    <lineage>
        <taxon>Eukaryota</taxon>
        <taxon>Viridiplantae</taxon>
        <taxon>Streptophyta</taxon>
        <taxon>Embryophyta</taxon>
        <taxon>Tracheophyta</taxon>
        <taxon>Spermatophyta</taxon>
        <taxon>Magnoliopsida</taxon>
        <taxon>eudicotyledons</taxon>
        <taxon>Gunneridae</taxon>
        <taxon>Pentapetalae</taxon>
        <taxon>rosids</taxon>
        <taxon>malvids</taxon>
        <taxon>Malvales</taxon>
        <taxon>Malvaceae</taxon>
        <taxon>Malvoideae</taxon>
        <taxon>Gossypium</taxon>
    </lineage>
</organism>
<keyword evidence="3" id="KW-1185">Reference proteome</keyword>
<comment type="caution">
    <text evidence="2">The sequence shown here is derived from an EMBL/GenBank/DDBJ whole genome shotgun (WGS) entry which is preliminary data.</text>
</comment>
<dbReference type="Pfam" id="PF00076">
    <property type="entry name" value="RRM_1"/>
    <property type="match status" value="1"/>
</dbReference>
<dbReference type="InterPro" id="IPR035979">
    <property type="entry name" value="RBD_domain_sf"/>
</dbReference>
<dbReference type="AlphaFoldDB" id="A0A7J9JEJ7"/>
<feature type="non-terminal residue" evidence="2">
    <location>
        <position position="1"/>
    </location>
</feature>
<gene>
    <name evidence="2" type="ORF">Goarm_016939</name>
</gene>
<sequence>VLDAFTPNKRNAANKRFGFIRYAYLAEARRAIERMNDFWMYKHRLGVNLARFKGRPSFRKRKHMDKKYTIHDRYKPKEVELSVRRKILVVRSEKMMDEIVIKGSDDYEVIWSGGSFGFLECEEDGVCQVESMG</sequence>
<feature type="domain" description="RRM" evidence="1">
    <location>
        <begin position="5"/>
        <end position="44"/>
    </location>
</feature>
<dbReference type="Gene3D" id="3.30.70.330">
    <property type="match status" value="1"/>
</dbReference>
<dbReference type="Proteomes" id="UP000593575">
    <property type="component" value="Unassembled WGS sequence"/>
</dbReference>
<dbReference type="GO" id="GO:0003723">
    <property type="term" value="F:RNA binding"/>
    <property type="evidence" value="ECO:0007669"/>
    <property type="project" value="InterPro"/>
</dbReference>
<dbReference type="InterPro" id="IPR012677">
    <property type="entry name" value="Nucleotide-bd_a/b_plait_sf"/>
</dbReference>